<dbReference type="RefSeq" id="WP_140046604.1">
    <property type="nucleotide sequence ID" value="NZ_BAAAEV010000001.1"/>
</dbReference>
<proteinExistence type="predicted"/>
<protein>
    <submittedName>
        <fullName evidence="2">Uncharacterized protein</fullName>
    </submittedName>
</protein>
<name>A0ABX0U145_9SPHN</name>
<keyword evidence="3" id="KW-1185">Reference proteome</keyword>
<dbReference type="Proteomes" id="UP000788153">
    <property type="component" value="Unassembled WGS sequence"/>
</dbReference>
<evidence type="ECO:0000313" key="2">
    <source>
        <dbReference type="EMBL" id="NIJ24208.1"/>
    </source>
</evidence>
<organism evidence="2 3">
    <name type="scientific">Sphingomonas japonica</name>
    <dbReference type="NCBI Taxonomy" id="511662"/>
    <lineage>
        <taxon>Bacteria</taxon>
        <taxon>Pseudomonadati</taxon>
        <taxon>Pseudomonadota</taxon>
        <taxon>Alphaproteobacteria</taxon>
        <taxon>Sphingomonadales</taxon>
        <taxon>Sphingomonadaceae</taxon>
        <taxon>Sphingomonas</taxon>
    </lineage>
</organism>
<feature type="region of interest" description="Disordered" evidence="1">
    <location>
        <begin position="1"/>
        <end position="33"/>
    </location>
</feature>
<gene>
    <name evidence="2" type="ORF">FHT01_001750</name>
</gene>
<comment type="caution">
    <text evidence="2">The sequence shown here is derived from an EMBL/GenBank/DDBJ whole genome shotgun (WGS) entry which is preliminary data.</text>
</comment>
<accession>A0ABX0U145</accession>
<dbReference type="EMBL" id="JAASQP010000001">
    <property type="protein sequence ID" value="NIJ24208.1"/>
    <property type="molecule type" value="Genomic_DNA"/>
</dbReference>
<evidence type="ECO:0000256" key="1">
    <source>
        <dbReference type="SAM" id="MobiDB-lite"/>
    </source>
</evidence>
<sequence length="119" mass="13028">MKSSENEETNTDRQGLPTSPIYRPADKSEARGTGGGVWVLHEASGLGREPFDTLWRILGDPIAHGFSESQSNYERGTKAMTQWSIIALNCGYPETIKAFAKIQKLASMGEKCPQPSKAI</sequence>
<evidence type="ECO:0000313" key="3">
    <source>
        <dbReference type="Proteomes" id="UP000788153"/>
    </source>
</evidence>
<reference evidence="2 3" key="1">
    <citation type="submission" date="2020-03" db="EMBL/GenBank/DDBJ databases">
        <title>Genomic Encyclopedia of Type Strains, Phase IV (KMG-IV): sequencing the most valuable type-strain genomes for metagenomic binning, comparative biology and taxonomic classification.</title>
        <authorList>
            <person name="Goeker M."/>
        </authorList>
    </citation>
    <scope>NUCLEOTIDE SEQUENCE [LARGE SCALE GENOMIC DNA]</scope>
    <source>
        <strain evidence="2 3">DSM 22753</strain>
    </source>
</reference>